<accession>A0A0F9B7U5</accession>
<protein>
    <recommendedName>
        <fullName evidence="3">Scaffolding protein</fullName>
    </recommendedName>
</protein>
<feature type="region of interest" description="Disordered" evidence="1">
    <location>
        <begin position="191"/>
        <end position="213"/>
    </location>
</feature>
<evidence type="ECO:0000256" key="1">
    <source>
        <dbReference type="SAM" id="MobiDB-lite"/>
    </source>
</evidence>
<dbReference type="AlphaFoldDB" id="A0A0F9B7U5"/>
<comment type="caution">
    <text evidence="2">The sequence shown here is derived from an EMBL/GenBank/DDBJ whole genome shotgun (WGS) entry which is preliminary data.</text>
</comment>
<reference evidence="2" key="1">
    <citation type="journal article" date="2015" name="Nature">
        <title>Complex archaea that bridge the gap between prokaryotes and eukaryotes.</title>
        <authorList>
            <person name="Spang A."/>
            <person name="Saw J.H."/>
            <person name="Jorgensen S.L."/>
            <person name="Zaremba-Niedzwiedzka K."/>
            <person name="Martijn J."/>
            <person name="Lind A.E."/>
            <person name="van Eijk R."/>
            <person name="Schleper C."/>
            <person name="Guy L."/>
            <person name="Ettema T.J."/>
        </authorList>
    </citation>
    <scope>NUCLEOTIDE SEQUENCE</scope>
</reference>
<feature type="region of interest" description="Disordered" evidence="1">
    <location>
        <begin position="70"/>
        <end position="120"/>
    </location>
</feature>
<feature type="non-terminal residue" evidence="2">
    <location>
        <position position="1"/>
    </location>
</feature>
<feature type="compositionally biased region" description="Basic and acidic residues" evidence="1">
    <location>
        <begin position="1"/>
        <end position="31"/>
    </location>
</feature>
<name>A0A0F9B7U5_9ZZZZ</name>
<evidence type="ECO:0008006" key="3">
    <source>
        <dbReference type="Google" id="ProtNLM"/>
    </source>
</evidence>
<organism evidence="2">
    <name type="scientific">marine sediment metagenome</name>
    <dbReference type="NCBI Taxonomy" id="412755"/>
    <lineage>
        <taxon>unclassified sequences</taxon>
        <taxon>metagenomes</taxon>
        <taxon>ecological metagenomes</taxon>
    </lineage>
</organism>
<feature type="region of interest" description="Disordered" evidence="1">
    <location>
        <begin position="1"/>
        <end position="38"/>
    </location>
</feature>
<gene>
    <name evidence="2" type="ORF">LCGC14_2759790</name>
</gene>
<sequence>VKTSAKKEETSEKETDTFTKEQLEEAKRNAKSDGLAEVGRLKTENQKLVTNQQKLNVRIDKFYKDQDEAELEANRDKPDQLSAIKERQSRRTAESDLDSVTQERDELKEKQRGYDELEAKSKKEKVAIEVANRLDVDVKRLTKLAKFTDGSTEVIEEIASELPKKGDKKELHPDSNKTIGGRDWERVQEAFIKNPDDKKNKERYLEMRKAQGR</sequence>
<dbReference type="EMBL" id="LAZR01050693">
    <property type="protein sequence ID" value="KKK86784.1"/>
    <property type="molecule type" value="Genomic_DNA"/>
</dbReference>
<proteinExistence type="predicted"/>
<evidence type="ECO:0000313" key="2">
    <source>
        <dbReference type="EMBL" id="KKK86784.1"/>
    </source>
</evidence>
<feature type="compositionally biased region" description="Basic and acidic residues" evidence="1">
    <location>
        <begin position="70"/>
        <end position="94"/>
    </location>
</feature>
<feature type="compositionally biased region" description="Basic and acidic residues" evidence="1">
    <location>
        <begin position="101"/>
        <end position="120"/>
    </location>
</feature>